<evidence type="ECO:0000256" key="3">
    <source>
        <dbReference type="ARBA" id="ARBA00022840"/>
    </source>
</evidence>
<protein>
    <submittedName>
        <fullName evidence="5">Lipopolysaccharide export system ATP-binding protein LptB</fullName>
        <ecNumber evidence="5">3.6.3.-</ecNumber>
    </submittedName>
</protein>
<dbReference type="Gene3D" id="3.40.50.300">
    <property type="entry name" value="P-loop containing nucleotide triphosphate hydrolases"/>
    <property type="match status" value="1"/>
</dbReference>
<dbReference type="GO" id="GO:0005524">
    <property type="term" value="F:ATP binding"/>
    <property type="evidence" value="ECO:0007669"/>
    <property type="project" value="UniProtKB-KW"/>
</dbReference>
<dbReference type="GO" id="GO:0016887">
    <property type="term" value="F:ATP hydrolysis activity"/>
    <property type="evidence" value="ECO:0007669"/>
    <property type="project" value="InterPro"/>
</dbReference>
<dbReference type="SUPFAM" id="SSF52540">
    <property type="entry name" value="P-loop containing nucleoside triphosphate hydrolases"/>
    <property type="match status" value="1"/>
</dbReference>
<dbReference type="InterPro" id="IPR003593">
    <property type="entry name" value="AAA+_ATPase"/>
</dbReference>
<gene>
    <name evidence="5" type="primary">lptB</name>
    <name evidence="5" type="ORF">NCTC13163_02446</name>
</gene>
<dbReference type="EC" id="3.6.3.-" evidence="5"/>
<dbReference type="PANTHER" id="PTHR42939:SF1">
    <property type="entry name" value="ABC TRANSPORTER ATP-BINDING PROTEIN ALBC-RELATED"/>
    <property type="match status" value="1"/>
</dbReference>
<keyword evidence="3 5" id="KW-0067">ATP-binding</keyword>
<evidence type="ECO:0000313" key="5">
    <source>
        <dbReference type="EMBL" id="STO09051.1"/>
    </source>
</evidence>
<accession>A0A377FW67</accession>
<dbReference type="PANTHER" id="PTHR42939">
    <property type="entry name" value="ABC TRANSPORTER ATP-BINDING PROTEIN ALBC-RELATED"/>
    <property type="match status" value="1"/>
</dbReference>
<sequence length="226" mass="25672">MIEVLGVKKRYRKKQVLEDVSFTAQKGEITCLIGLNGSGKSTILKGIMGLTPFDRGTVLIDGEPLDLNRVAFVPDHSTFPIHFTIEQCEAFMRDFYPKFDSKLFARLVDEFKLFPEDKLNELSKGTLAKVNLALGIAQDPDYLLLDEPFSGIDVFSKEQIVELFSSDVMEDRGVLITTHEIEDIEYLVDKAVMLNRGRIVREFDVEDVRFIHGKSIVDVMREEYGA</sequence>
<dbReference type="PROSITE" id="PS50893">
    <property type="entry name" value="ABC_TRANSPORTER_2"/>
    <property type="match status" value="1"/>
</dbReference>
<dbReference type="EMBL" id="UGGP01000001">
    <property type="protein sequence ID" value="STO09051.1"/>
    <property type="molecule type" value="Genomic_DNA"/>
</dbReference>
<dbReference type="Pfam" id="PF00005">
    <property type="entry name" value="ABC_tran"/>
    <property type="match status" value="1"/>
</dbReference>
<keyword evidence="5" id="KW-0378">Hydrolase</keyword>
<dbReference type="AlphaFoldDB" id="A0A377FW67"/>
<evidence type="ECO:0000313" key="6">
    <source>
        <dbReference type="Proteomes" id="UP000254060"/>
    </source>
</evidence>
<feature type="domain" description="ABC transporter" evidence="4">
    <location>
        <begin position="2"/>
        <end position="221"/>
    </location>
</feature>
<dbReference type="InterPro" id="IPR027417">
    <property type="entry name" value="P-loop_NTPase"/>
</dbReference>
<reference evidence="5 6" key="1">
    <citation type="submission" date="2018-06" db="EMBL/GenBank/DDBJ databases">
        <authorList>
            <consortium name="Pathogen Informatics"/>
            <person name="Doyle S."/>
        </authorList>
    </citation>
    <scope>NUCLEOTIDE SEQUENCE [LARGE SCALE GENOMIC DNA]</scope>
    <source>
        <strain evidence="5 6">NCTC13163</strain>
    </source>
</reference>
<dbReference type="CDD" id="cd03230">
    <property type="entry name" value="ABC_DR_subfamily_A"/>
    <property type="match status" value="1"/>
</dbReference>
<evidence type="ECO:0000256" key="2">
    <source>
        <dbReference type="ARBA" id="ARBA00022741"/>
    </source>
</evidence>
<dbReference type="Proteomes" id="UP000254060">
    <property type="component" value="Unassembled WGS sequence"/>
</dbReference>
<dbReference type="InterPro" id="IPR051782">
    <property type="entry name" value="ABC_Transporter_VariousFunc"/>
</dbReference>
<dbReference type="InterPro" id="IPR003439">
    <property type="entry name" value="ABC_transporter-like_ATP-bd"/>
</dbReference>
<keyword evidence="2" id="KW-0547">Nucleotide-binding</keyword>
<dbReference type="SMART" id="SM00382">
    <property type="entry name" value="AAA"/>
    <property type="match status" value="1"/>
</dbReference>
<keyword evidence="1" id="KW-0813">Transport</keyword>
<proteinExistence type="predicted"/>
<name>A0A377FW67_9BACL</name>
<organism evidence="5 6">
    <name type="scientific">Exiguobacterium aurantiacum</name>
    <dbReference type="NCBI Taxonomy" id="33987"/>
    <lineage>
        <taxon>Bacteria</taxon>
        <taxon>Bacillati</taxon>
        <taxon>Bacillota</taxon>
        <taxon>Bacilli</taxon>
        <taxon>Bacillales</taxon>
        <taxon>Bacillales Family XII. Incertae Sedis</taxon>
        <taxon>Exiguobacterium</taxon>
    </lineage>
</organism>
<evidence type="ECO:0000256" key="1">
    <source>
        <dbReference type="ARBA" id="ARBA00022448"/>
    </source>
</evidence>
<evidence type="ECO:0000259" key="4">
    <source>
        <dbReference type="PROSITE" id="PS50893"/>
    </source>
</evidence>
<dbReference type="OrthoDB" id="9804819at2"/>
<dbReference type="RefSeq" id="WP_029335949.1">
    <property type="nucleotide sequence ID" value="NZ_UGGP01000001.1"/>
</dbReference>
<dbReference type="STRING" id="1397694.GCA_000702585_02932"/>